<dbReference type="PANTHER" id="PTHR13923:SF11">
    <property type="entry name" value="SECRETORY 31, ISOFORM D"/>
    <property type="match status" value="1"/>
</dbReference>
<feature type="compositionally biased region" description="Pro residues" evidence="14">
    <location>
        <begin position="1433"/>
        <end position="1442"/>
    </location>
</feature>
<evidence type="ECO:0000256" key="14">
    <source>
        <dbReference type="SAM" id="MobiDB-lite"/>
    </source>
</evidence>
<dbReference type="OrthoDB" id="542917at2759"/>
<sequence>MKLKEIDRTANTAWSPESSPAIYLAAGTAAQQLDSSFSSNATLELYFFDVNQPGLDMPLNASLPCESRFHKLIWGSHGISGSTQGDADHPSGLIVAGCDNGLMQVYDAARILKNEEEPIVLTKTKHTGAVRALDFNSFRPHIVASGASDSEIFIWDFNNPKTAMSTGTKSQPADDVTHLAWNKQVEHILASTFSTRCVMWDLRKNEPIIKVADSTSRIRYKSVAWHPTVATQMCLASEDDSSPVIQLWDLRFATSPLKVLQGHQRGVLGLAWCQQDSELLLSCGKDSNIMCWNPNYTHPGYELLCEIPTTSQWSFDVSFCPRNPLVISSCSFDGRVSIFGLSGGAQQPVTSSKLADSFPGMDMTIAQTPVPTQKPATLQLRDAPKWLKRPCGASFAFGGKLIKFENVKNVQGSGQPDQRLVTISQVVTLPDFLGRSQKLEAALASGNLGEFCEEKSIQTANENESRIWRYLRASFAHNPAHEYLDMLGFNPNEINGKLATLLGKADTTDPEVNAITDGFVSLAQGDSFSNQLQSLDSGAVFDNIRDKASTAFEEMALLNIPTDENTEGLLNQALLSGSIEFAVDLCLQEERWPEAFILASYGGVELSKQVQQKYFKKCKNTTPDMVKIVVSQDWQKLVQNCDLKYWQQALATILTHVRNEREFSALAGVLGQRLENSDDENLRKSAMICYICSGNMDKLADSWTRVTDAAKSDGANSLQDLVEQVTVLRSAAEARGHKEALNTGPLSLKMVEYATLLASQGSLESALKYLSDSTDPSMVSLRERIQYALGYQFHRPSGIAPRSRQTSESSASYHRHGSLSQKRPSYASNVNTYQPPAPTYQSAAPTYQSAVPTYQPPASVYQPTFQPAASSMSNGYTNSQTNKPAYAPPSTSNKSLPLPPVSSAASGWNDPPPLSSQTKLKSQASNPTDSKEPITHPIYGSGPVPANSSHVPTPGDYGNSGAVPFGTYNPSAPPPPTLLPPKPPLQSNPGSAYGAQNSVPAYATGGQFAPTQQPAPPGPPTSSSYKPGSVSAFTRPPIPPPAASSFSQTLFTPTPPTISQNSGPHSYGLPSTGGYASGPPSSFGYSSGPAANSAFAPSLPPSSGFTPGPPQSSGFTPGPPQSTGFAPGPPPSSGYAPGPTPSPGYTQGPPSSSGFAPGHPSSGYAQGPPSSSGFAPGPPQSSGYTPGPPPASGFTPGPPPASGFTPGPPPASGFTPGPPPSSGFTSGPPPSSGFSPGPPASTFAPGPPPSSLPSVQGSTFAPGPPPTETGFSSGPPGSGLGGLPPSAGSNTSIFSSVSNSALPPSGVFNPGPPPSSGFMPSNVFNPSFPNARGLSPKPSALTGFPPSSAPLLQPTTSQAGGSDFGSLAPPPQSSVTSFTPGLISTSLRGSRPPSAQSASSSASTSAFTSSSIINSSAYATSADNVTGAQQLPPIVPFNPDPVPTTGAMSSGWDSVTSVVPPQPSTPSPFTGQLSSLPNQSDAFSSTPSLLSPTSLNQNIASPPSLPPIGTALSGVKPAVEAEPKGPVPEDHKELVEVLEKLRSECYNVAALPQIKRKLEDVARKMEILNEKLREGSLSASTLSSLHNIIDAMKNRDYQLALSIHTQLVTAGNFAEISSFLPSVKVLIQSAAQLNVFL</sequence>
<evidence type="ECO:0000256" key="9">
    <source>
        <dbReference type="ARBA" id="ARBA00022892"/>
    </source>
</evidence>
<comment type="subcellular location">
    <subcellularLocation>
        <location evidence="1">Cytoplasmic vesicle membrane</location>
        <topology evidence="1">Peripheral membrane protein</topology>
        <orientation evidence="1">Cytoplasmic side</orientation>
    </subcellularLocation>
    <subcellularLocation>
        <location evidence="2">Endoplasmic reticulum membrane</location>
        <topology evidence="2">Peripheral membrane protein</topology>
    </subcellularLocation>
</comment>
<evidence type="ECO:0000259" key="15">
    <source>
        <dbReference type="Pfam" id="PF12931"/>
    </source>
</evidence>
<dbReference type="InterPro" id="IPR040251">
    <property type="entry name" value="SEC31-like"/>
</dbReference>
<feature type="region of interest" description="Disordered" evidence="14">
    <location>
        <begin position="796"/>
        <end position="844"/>
    </location>
</feature>
<feature type="domain" description="Sec16 Sec23-binding" evidence="15">
    <location>
        <begin position="571"/>
        <end position="788"/>
    </location>
</feature>
<dbReference type="PROSITE" id="PS50082">
    <property type="entry name" value="WD_REPEATS_2"/>
    <property type="match status" value="2"/>
</dbReference>
<reference evidence="16" key="1">
    <citation type="submission" date="2021-06" db="EMBL/GenBank/DDBJ databases">
        <authorList>
            <person name="Hodson N. C."/>
            <person name="Mongue J. A."/>
            <person name="Jaron S. K."/>
        </authorList>
    </citation>
    <scope>NUCLEOTIDE SEQUENCE</scope>
</reference>
<keyword evidence="7" id="KW-0677">Repeat</keyword>
<feature type="compositionally biased region" description="Pro residues" evidence="14">
    <location>
        <begin position="971"/>
        <end position="986"/>
    </location>
</feature>
<comment type="caution">
    <text evidence="16">The sequence shown here is derived from an EMBL/GenBank/DDBJ whole genome shotgun (WGS) entry which is preliminary data.</text>
</comment>
<name>A0A8J2L2S3_9HEXA</name>
<feature type="compositionally biased region" description="Polar residues" evidence="14">
    <location>
        <begin position="987"/>
        <end position="999"/>
    </location>
</feature>
<keyword evidence="4" id="KW-0813">Transport</keyword>
<feature type="compositionally biased region" description="Low complexity" evidence="14">
    <location>
        <begin position="1283"/>
        <end position="1309"/>
    </location>
</feature>
<feature type="compositionally biased region" description="Pro residues" evidence="14">
    <location>
        <begin position="1186"/>
        <end position="1251"/>
    </location>
</feature>
<dbReference type="GO" id="GO:0007029">
    <property type="term" value="P:endoplasmic reticulum organization"/>
    <property type="evidence" value="ECO:0007669"/>
    <property type="project" value="TreeGrafter"/>
</dbReference>
<dbReference type="FunFam" id="2.130.10.10:FF:000009">
    <property type="entry name" value="Protein transport protein Sec31A isoform A"/>
    <property type="match status" value="1"/>
</dbReference>
<keyword evidence="9" id="KW-0931">ER-Golgi transport</keyword>
<feature type="compositionally biased region" description="Polar residues" evidence="14">
    <location>
        <begin position="1101"/>
        <end position="1115"/>
    </location>
</feature>
<feature type="compositionally biased region" description="Polar residues" evidence="14">
    <location>
        <begin position="803"/>
        <end position="844"/>
    </location>
</feature>
<dbReference type="EMBL" id="CAJVCH010532825">
    <property type="protein sequence ID" value="CAG7824437.1"/>
    <property type="molecule type" value="Genomic_DNA"/>
</dbReference>
<keyword evidence="10" id="KW-0653">Protein transport</keyword>
<evidence type="ECO:0000256" key="8">
    <source>
        <dbReference type="ARBA" id="ARBA00022824"/>
    </source>
</evidence>
<feature type="repeat" description="WD" evidence="13">
    <location>
        <begin position="123"/>
        <end position="165"/>
    </location>
</feature>
<keyword evidence="17" id="KW-1185">Reference proteome</keyword>
<dbReference type="InterPro" id="IPR019775">
    <property type="entry name" value="WD40_repeat_CS"/>
</dbReference>
<evidence type="ECO:0000256" key="11">
    <source>
        <dbReference type="ARBA" id="ARBA00023136"/>
    </source>
</evidence>
<keyword evidence="5" id="KW-0963">Cytoplasm</keyword>
<accession>A0A8J2L2S3</accession>
<evidence type="ECO:0000256" key="13">
    <source>
        <dbReference type="PROSITE-ProRule" id="PRU00221"/>
    </source>
</evidence>
<evidence type="ECO:0000256" key="10">
    <source>
        <dbReference type="ARBA" id="ARBA00022927"/>
    </source>
</evidence>
<dbReference type="PROSITE" id="PS50294">
    <property type="entry name" value="WD_REPEATS_REGION"/>
    <property type="match status" value="1"/>
</dbReference>
<feature type="compositionally biased region" description="Polar residues" evidence="14">
    <location>
        <begin position="1373"/>
        <end position="1388"/>
    </location>
</feature>
<dbReference type="InterPro" id="IPR001680">
    <property type="entry name" value="WD40_rpt"/>
</dbReference>
<gene>
    <name evidence="16" type="ORF">AFUS01_LOCUS34592</name>
</gene>
<evidence type="ECO:0000256" key="2">
    <source>
        <dbReference type="ARBA" id="ARBA00004406"/>
    </source>
</evidence>
<feature type="repeat" description="WD" evidence="13">
    <location>
        <begin position="260"/>
        <end position="293"/>
    </location>
</feature>
<dbReference type="SMART" id="SM00320">
    <property type="entry name" value="WD40"/>
    <property type="match status" value="6"/>
</dbReference>
<evidence type="ECO:0000256" key="6">
    <source>
        <dbReference type="ARBA" id="ARBA00022574"/>
    </source>
</evidence>
<evidence type="ECO:0000256" key="5">
    <source>
        <dbReference type="ARBA" id="ARBA00022490"/>
    </source>
</evidence>
<feature type="compositionally biased region" description="Polar residues" evidence="14">
    <location>
        <begin position="1044"/>
        <end position="1064"/>
    </location>
</feature>
<keyword evidence="6 13" id="KW-0853">WD repeat</keyword>
<dbReference type="GO" id="GO:0005789">
    <property type="term" value="C:endoplasmic reticulum membrane"/>
    <property type="evidence" value="ECO:0007669"/>
    <property type="project" value="UniProtKB-SubCell"/>
</dbReference>
<feature type="compositionally biased region" description="Polar residues" evidence="14">
    <location>
        <begin position="865"/>
        <end position="894"/>
    </location>
</feature>
<keyword evidence="11" id="KW-0472">Membrane</keyword>
<feature type="compositionally biased region" description="Low complexity" evidence="14">
    <location>
        <begin position="1484"/>
        <end position="1495"/>
    </location>
</feature>
<evidence type="ECO:0000256" key="1">
    <source>
        <dbReference type="ARBA" id="ARBA00004180"/>
    </source>
</evidence>
<comment type="similarity">
    <text evidence="3">Belongs to the WD repeat SEC31 family.</text>
</comment>
<feature type="compositionally biased region" description="Low complexity" evidence="14">
    <location>
        <begin position="1073"/>
        <end position="1091"/>
    </location>
</feature>
<dbReference type="Proteomes" id="UP000708208">
    <property type="component" value="Unassembled WGS sequence"/>
</dbReference>
<dbReference type="GO" id="GO:0070971">
    <property type="term" value="C:endoplasmic reticulum exit site"/>
    <property type="evidence" value="ECO:0007669"/>
    <property type="project" value="TreeGrafter"/>
</dbReference>
<protein>
    <recommendedName>
        <fullName evidence="15">Sec16 Sec23-binding domain-containing protein</fullName>
    </recommendedName>
</protein>
<dbReference type="GO" id="GO:0030127">
    <property type="term" value="C:COPII vesicle coat"/>
    <property type="evidence" value="ECO:0007669"/>
    <property type="project" value="TreeGrafter"/>
</dbReference>
<evidence type="ECO:0000256" key="3">
    <source>
        <dbReference type="ARBA" id="ARBA00009358"/>
    </source>
</evidence>
<evidence type="ECO:0000256" key="7">
    <source>
        <dbReference type="ARBA" id="ARBA00022737"/>
    </source>
</evidence>
<feature type="compositionally biased region" description="Low complexity" evidence="14">
    <location>
        <begin position="1165"/>
        <end position="1185"/>
    </location>
</feature>
<proteinExistence type="inferred from homology"/>
<dbReference type="GO" id="GO:0090110">
    <property type="term" value="P:COPII-coated vesicle cargo loading"/>
    <property type="evidence" value="ECO:0007669"/>
    <property type="project" value="TreeGrafter"/>
</dbReference>
<feature type="region of interest" description="Disordered" evidence="14">
    <location>
        <begin position="865"/>
        <end position="1406"/>
    </location>
</feature>
<feature type="compositionally biased region" description="Polar residues" evidence="14">
    <location>
        <begin position="1471"/>
        <end position="1483"/>
    </location>
</feature>
<dbReference type="Pfam" id="PF12931">
    <property type="entry name" value="TPR_Sec16"/>
    <property type="match status" value="1"/>
</dbReference>
<feature type="region of interest" description="Disordered" evidence="14">
    <location>
        <begin position="1429"/>
        <end position="1512"/>
    </location>
</feature>
<dbReference type="PROSITE" id="PS00678">
    <property type="entry name" value="WD_REPEATS_1"/>
    <property type="match status" value="1"/>
</dbReference>
<feature type="compositionally biased region" description="Pro residues" evidence="14">
    <location>
        <begin position="1127"/>
        <end position="1142"/>
    </location>
</feature>
<dbReference type="GO" id="GO:0015031">
    <property type="term" value="P:protein transport"/>
    <property type="evidence" value="ECO:0007669"/>
    <property type="project" value="UniProtKB-KW"/>
</dbReference>
<evidence type="ECO:0000313" key="17">
    <source>
        <dbReference type="Proteomes" id="UP000708208"/>
    </source>
</evidence>
<evidence type="ECO:0000256" key="4">
    <source>
        <dbReference type="ARBA" id="ARBA00022448"/>
    </source>
</evidence>
<keyword evidence="12" id="KW-0968">Cytoplasmic vesicle</keyword>
<keyword evidence="8" id="KW-0256">Endoplasmic reticulum</keyword>
<feature type="compositionally biased region" description="Low complexity" evidence="14">
    <location>
        <begin position="1394"/>
        <end position="1406"/>
    </location>
</feature>
<organism evidence="16 17">
    <name type="scientific">Allacma fusca</name>
    <dbReference type="NCBI Taxonomy" id="39272"/>
    <lineage>
        <taxon>Eukaryota</taxon>
        <taxon>Metazoa</taxon>
        <taxon>Ecdysozoa</taxon>
        <taxon>Arthropoda</taxon>
        <taxon>Hexapoda</taxon>
        <taxon>Collembola</taxon>
        <taxon>Symphypleona</taxon>
        <taxon>Sminthuridae</taxon>
        <taxon>Allacma</taxon>
    </lineage>
</organism>
<dbReference type="GO" id="GO:0005198">
    <property type="term" value="F:structural molecule activity"/>
    <property type="evidence" value="ECO:0007669"/>
    <property type="project" value="TreeGrafter"/>
</dbReference>
<evidence type="ECO:0000313" key="16">
    <source>
        <dbReference type="EMBL" id="CAG7824437.1"/>
    </source>
</evidence>
<dbReference type="PANTHER" id="PTHR13923">
    <property type="entry name" value="SEC31-RELATED PROTEIN"/>
    <property type="match status" value="1"/>
</dbReference>
<dbReference type="Pfam" id="PF00400">
    <property type="entry name" value="WD40"/>
    <property type="match status" value="2"/>
</dbReference>
<dbReference type="InterPro" id="IPR024298">
    <property type="entry name" value="Sec16_Sec23-bd"/>
</dbReference>
<feature type="compositionally biased region" description="Polar residues" evidence="14">
    <location>
        <begin position="915"/>
        <end position="928"/>
    </location>
</feature>
<evidence type="ECO:0000256" key="12">
    <source>
        <dbReference type="ARBA" id="ARBA00023329"/>
    </source>
</evidence>